<evidence type="ECO:0000313" key="1">
    <source>
        <dbReference type="EMBL" id="KAG0139684.1"/>
    </source>
</evidence>
<comment type="caution">
    <text evidence="1">The sequence shown here is derived from an EMBL/GenBank/DDBJ whole genome shotgun (WGS) entry which is preliminary data.</text>
</comment>
<dbReference type="OrthoDB" id="2506124at2759"/>
<sequence>MQDIILLTGITRLPSNLGQSNHGKLKAIQWHSLFAYLIPLVIPELYVIKVDEITPESNRGQILLNIGYLCQCTNILFAKKVSDDDSRLFEMFYKKYTDTSKSIFPKAKIQPNHHYALHLGQLLKRWGPLYQVAEFHGEWMVGVLQQIANNGHIAQIDKTMMLQFNQLQRLTGNSSIYEDFMSQKDTKETHLIKLEVTEYENLLAYVKQTSPSACDHRELPHPKDSLVLQPYVTPKFCLQVSEYVSVSILKPNNCIQYKESGWTSYGIVQQIFDFKNPKGTSEVVFLINPIKNFYPKDLQSPSKWFRYILFLLKAIVGQVEEEFVYLAPKCVRATAAYRLLLSNVFGIPEGGIILRPFEYDSQLQLI</sequence>
<keyword evidence="2" id="KW-1185">Reference proteome</keyword>
<dbReference type="EMBL" id="MU167540">
    <property type="protein sequence ID" value="KAG0139684.1"/>
    <property type="molecule type" value="Genomic_DNA"/>
</dbReference>
<proteinExistence type="predicted"/>
<evidence type="ECO:0000313" key="2">
    <source>
        <dbReference type="Proteomes" id="UP000886653"/>
    </source>
</evidence>
<protein>
    <submittedName>
        <fullName evidence="1">Uncharacterized protein</fullName>
    </submittedName>
</protein>
<name>A0A9P6N8L3_9BASI</name>
<reference evidence="1" key="1">
    <citation type="submission" date="2013-11" db="EMBL/GenBank/DDBJ databases">
        <title>Genome sequence of the fusiform rust pathogen reveals effectors for host alternation and coevolution with pine.</title>
        <authorList>
            <consortium name="DOE Joint Genome Institute"/>
            <person name="Smith K."/>
            <person name="Pendleton A."/>
            <person name="Kubisiak T."/>
            <person name="Anderson C."/>
            <person name="Salamov A."/>
            <person name="Aerts A."/>
            <person name="Riley R."/>
            <person name="Clum A."/>
            <person name="Lindquist E."/>
            <person name="Ence D."/>
            <person name="Campbell M."/>
            <person name="Kronenberg Z."/>
            <person name="Feau N."/>
            <person name="Dhillon B."/>
            <person name="Hamelin R."/>
            <person name="Burleigh J."/>
            <person name="Smith J."/>
            <person name="Yandell M."/>
            <person name="Nelson C."/>
            <person name="Grigoriev I."/>
            <person name="Davis J."/>
        </authorList>
    </citation>
    <scope>NUCLEOTIDE SEQUENCE</scope>
    <source>
        <strain evidence="1">G11</strain>
    </source>
</reference>
<dbReference type="AlphaFoldDB" id="A0A9P6N8L3"/>
<dbReference type="Proteomes" id="UP000886653">
    <property type="component" value="Unassembled WGS sequence"/>
</dbReference>
<gene>
    <name evidence="1" type="ORF">CROQUDRAFT_54363</name>
</gene>
<organism evidence="1 2">
    <name type="scientific">Cronartium quercuum f. sp. fusiforme G11</name>
    <dbReference type="NCBI Taxonomy" id="708437"/>
    <lineage>
        <taxon>Eukaryota</taxon>
        <taxon>Fungi</taxon>
        <taxon>Dikarya</taxon>
        <taxon>Basidiomycota</taxon>
        <taxon>Pucciniomycotina</taxon>
        <taxon>Pucciniomycetes</taxon>
        <taxon>Pucciniales</taxon>
        <taxon>Coleosporiaceae</taxon>
        <taxon>Cronartium</taxon>
    </lineage>
</organism>
<accession>A0A9P6N8L3</accession>